<keyword evidence="2" id="KW-1185">Reference proteome</keyword>
<dbReference type="RefSeq" id="WP_090626430.1">
    <property type="nucleotide sequence ID" value="NZ_FOQO01000004.1"/>
</dbReference>
<organism evidence="1 2">
    <name type="scientific">Parapedobacter indicus</name>
    <dbReference type="NCBI Taxonomy" id="1477437"/>
    <lineage>
        <taxon>Bacteria</taxon>
        <taxon>Pseudomonadati</taxon>
        <taxon>Bacteroidota</taxon>
        <taxon>Sphingobacteriia</taxon>
        <taxon>Sphingobacteriales</taxon>
        <taxon>Sphingobacteriaceae</taxon>
        <taxon>Parapedobacter</taxon>
    </lineage>
</organism>
<name>A0A1I3INV2_9SPHI</name>
<evidence type="ECO:0000313" key="2">
    <source>
        <dbReference type="Proteomes" id="UP000198670"/>
    </source>
</evidence>
<gene>
    <name evidence="1" type="ORF">SAMN05444682_104163</name>
</gene>
<reference evidence="1 2" key="1">
    <citation type="submission" date="2016-10" db="EMBL/GenBank/DDBJ databases">
        <authorList>
            <person name="de Groot N.N."/>
        </authorList>
    </citation>
    <scope>NUCLEOTIDE SEQUENCE [LARGE SCALE GENOMIC DNA]</scope>
    <source>
        <strain evidence="1 2">RK1</strain>
    </source>
</reference>
<dbReference type="OrthoDB" id="1436533at2"/>
<proteinExistence type="predicted"/>
<evidence type="ECO:0000313" key="1">
    <source>
        <dbReference type="EMBL" id="SFI49569.1"/>
    </source>
</evidence>
<dbReference type="EMBL" id="FOQO01000004">
    <property type="protein sequence ID" value="SFI49569.1"/>
    <property type="molecule type" value="Genomic_DNA"/>
</dbReference>
<accession>A0A1I3INV2</accession>
<dbReference type="AlphaFoldDB" id="A0A1I3INV2"/>
<protein>
    <submittedName>
        <fullName evidence="1">Uncharacterized protein</fullName>
    </submittedName>
</protein>
<sequence>MVQVGLVAGLGLLAFACSFPEAQQQTAALASSVTTVVSTDTVVPPAEGRYTFYHSWHWEYENTWIPEGEYGRAGEMTAYHDDSTGAWLFTAESYGGTDEMAEWVLALPTGEYITAYRDETGNQTILRDTLDFPVPEEALGDWLQPTGEKQVFGENNYGWPNLQAAAYHVDYLKTQDRSTVWLADTTVDMRPLIHFNRRIADAKLPVNFMPDLPLGRVEVAGKTLSGVQRVRHRLTAISNNYYEINLNDYENH</sequence>
<dbReference type="STRING" id="1477437.SAMN05444682_104163"/>
<dbReference type="Proteomes" id="UP000198670">
    <property type="component" value="Unassembled WGS sequence"/>
</dbReference>